<feature type="compositionally biased region" description="Acidic residues" evidence="1">
    <location>
        <begin position="468"/>
        <end position="478"/>
    </location>
</feature>
<dbReference type="STRING" id="544712.C6HRT1"/>
<feature type="compositionally biased region" description="Basic and acidic residues" evidence="1">
    <location>
        <begin position="439"/>
        <end position="450"/>
    </location>
</feature>
<proteinExistence type="predicted"/>
<dbReference type="VEuPathDB" id="FungiDB:HCDG_08666"/>
<dbReference type="EMBL" id="GG692436">
    <property type="protein sequence ID" value="EER37215.1"/>
    <property type="molecule type" value="Genomic_DNA"/>
</dbReference>
<gene>
    <name evidence="3" type="ORF">HCDG_08666</name>
</gene>
<evidence type="ECO:0000313" key="3">
    <source>
        <dbReference type="EMBL" id="EER37215.1"/>
    </source>
</evidence>
<evidence type="ECO:0000259" key="2">
    <source>
        <dbReference type="Pfam" id="PF09816"/>
    </source>
</evidence>
<dbReference type="AlphaFoldDB" id="C6HRT1"/>
<dbReference type="Pfam" id="PF09816">
    <property type="entry name" value="EAF"/>
    <property type="match status" value="1"/>
</dbReference>
<feature type="compositionally biased region" description="Acidic residues" evidence="1">
    <location>
        <begin position="422"/>
        <end position="438"/>
    </location>
</feature>
<reference evidence="4" key="1">
    <citation type="submission" date="2009-05" db="EMBL/GenBank/DDBJ databases">
        <title>The genome sequence of Ajellomyces capsulatus strain H143.</title>
        <authorList>
            <person name="Champion M."/>
            <person name="Cuomo C.A."/>
            <person name="Ma L.-J."/>
            <person name="Henn M.R."/>
            <person name="Sil A."/>
            <person name="Goldman B."/>
            <person name="Young S.K."/>
            <person name="Kodira C.D."/>
            <person name="Zeng Q."/>
            <person name="Koehrsen M."/>
            <person name="Alvarado L."/>
            <person name="Berlin A.M."/>
            <person name="Borenstein D."/>
            <person name="Chen Z."/>
            <person name="Engels R."/>
            <person name="Freedman E."/>
            <person name="Gellesch M."/>
            <person name="Goldberg J."/>
            <person name="Griggs A."/>
            <person name="Gujja S."/>
            <person name="Heiman D.I."/>
            <person name="Hepburn T.A."/>
            <person name="Howarth C."/>
            <person name="Jen D."/>
            <person name="Larson L."/>
            <person name="Lewis B."/>
            <person name="Mehta T."/>
            <person name="Park D."/>
            <person name="Pearson M."/>
            <person name="Roberts A."/>
            <person name="Saif S."/>
            <person name="Shea T.D."/>
            <person name="Shenoy N."/>
            <person name="Sisk P."/>
            <person name="Stolte C."/>
            <person name="Sykes S."/>
            <person name="Walk T."/>
            <person name="White J."/>
            <person name="Yandava C."/>
            <person name="Klein B."/>
            <person name="McEwen J.G."/>
            <person name="Puccia R."/>
            <person name="Goldman G.H."/>
            <person name="Felipe M.S."/>
            <person name="Nino-Vega G."/>
            <person name="San-Blas G."/>
            <person name="Taylor J.W."/>
            <person name="Mendoza L."/>
            <person name="Galagan J.E."/>
            <person name="Nusbaum C."/>
            <person name="Birren B.W."/>
        </authorList>
    </citation>
    <scope>NUCLEOTIDE SEQUENCE [LARGE SCALE GENOMIC DNA]</scope>
    <source>
        <strain evidence="4">H143</strain>
    </source>
</reference>
<evidence type="ECO:0000313" key="4">
    <source>
        <dbReference type="Proteomes" id="UP000002624"/>
    </source>
</evidence>
<dbReference type="Proteomes" id="UP000002624">
    <property type="component" value="Unassembled WGS sequence"/>
</dbReference>
<protein>
    <recommendedName>
        <fullName evidence="2">Transcription elongation factor Eaf N-terminal domain-containing protein</fullName>
    </recommendedName>
</protein>
<organism evidence="3 4">
    <name type="scientific">Ajellomyces capsulatus (strain H143)</name>
    <name type="common">Darling's disease fungus</name>
    <name type="synonym">Histoplasma capsulatum</name>
    <dbReference type="NCBI Taxonomy" id="544712"/>
    <lineage>
        <taxon>Eukaryota</taxon>
        <taxon>Fungi</taxon>
        <taxon>Dikarya</taxon>
        <taxon>Ascomycota</taxon>
        <taxon>Pezizomycotina</taxon>
        <taxon>Eurotiomycetes</taxon>
        <taxon>Eurotiomycetidae</taxon>
        <taxon>Onygenales</taxon>
        <taxon>Ajellomycetaceae</taxon>
        <taxon>Histoplasma</taxon>
    </lineage>
</organism>
<sequence length="478" mass="52599">MATAAAHATSQLNGGLIDPTKQAEYPILLGSKLAGKGQYSTDKFIGITYNHKTKSASRHQRATITATGSTQHQYKLTLQDKSHSAEHKNLVYTYHGSVDPTSLVSESETSNLVLVFDPEQKVFVLEPVSTRLNFNLRSAPGKSAQQVIEQYPQLNVLSGEDQISCDDQLQERNGEDDAEGAADESNPYDFRHFLPKPKAETEGPDVTTPDALPNLTNSYLAPPPVASARSRPKSIAKAKAQANPLRQQKRQPKVAAADNGPTISKPKSATRVGEVDVGLDSSSSDREETAKLEIEEDKPSQPAASPGANIIVDGDLIIDMGSPPPARPAFKINPRHFSSNNTSANEADYDSDDEGEMEDLRLPSPSTTMIQAQKGDEEDENEDENEDEDEDEQEEEQEEEDEEDDEGQEEPEGTGENTGQDEVIDDDDLAAEMEAAFEESAREEEQERAQRLLQQQQQQQRMQQQIMSDDESEVSEEE</sequence>
<accession>C6HRT1</accession>
<dbReference type="OMA" id="VDSTFHM"/>
<feature type="compositionally biased region" description="Basic and acidic residues" evidence="1">
    <location>
        <begin position="283"/>
        <end position="299"/>
    </location>
</feature>
<feature type="region of interest" description="Disordered" evidence="1">
    <location>
        <begin position="171"/>
        <end position="478"/>
    </location>
</feature>
<name>C6HRT1_AJECH</name>
<feature type="compositionally biased region" description="Low complexity" evidence="1">
    <location>
        <begin position="451"/>
        <end position="465"/>
    </location>
</feature>
<dbReference type="OrthoDB" id="125903at2759"/>
<feature type="compositionally biased region" description="Basic and acidic residues" evidence="1">
    <location>
        <begin position="189"/>
        <end position="201"/>
    </location>
</feature>
<evidence type="ECO:0000256" key="1">
    <source>
        <dbReference type="SAM" id="MobiDB-lite"/>
    </source>
</evidence>
<feature type="compositionally biased region" description="Acidic residues" evidence="1">
    <location>
        <begin position="376"/>
        <end position="413"/>
    </location>
</feature>
<feature type="compositionally biased region" description="Polar residues" evidence="1">
    <location>
        <begin position="336"/>
        <end position="345"/>
    </location>
</feature>
<feature type="domain" description="Transcription elongation factor Eaf N-terminal" evidence="2">
    <location>
        <begin position="25"/>
        <end position="140"/>
    </location>
</feature>
<feature type="compositionally biased region" description="Acidic residues" evidence="1">
    <location>
        <begin position="347"/>
        <end position="357"/>
    </location>
</feature>
<dbReference type="HOGENOM" id="CLU_041443_0_0_1"/>
<dbReference type="InterPro" id="IPR019194">
    <property type="entry name" value="Tscrpt_elong_fac_Eaf_N"/>
</dbReference>